<proteinExistence type="predicted"/>
<evidence type="ECO:0000313" key="1">
    <source>
        <dbReference type="EMBL" id="MBA0608531.1"/>
    </source>
</evidence>
<evidence type="ECO:0000313" key="2">
    <source>
        <dbReference type="Proteomes" id="UP000593561"/>
    </source>
</evidence>
<comment type="caution">
    <text evidence="1">The sequence shown here is derived from an EMBL/GenBank/DDBJ whole genome shotgun (WGS) entry which is preliminary data.</text>
</comment>
<sequence>MEGSMDDPKHDTHWVWWSFVGSLTWHMGNRQLFLVDGSEPIRVKKKVSYDVA</sequence>
<name>A0A7J8R432_GOSDV</name>
<accession>A0A7J8R432</accession>
<reference evidence="1 2" key="1">
    <citation type="journal article" date="2019" name="Genome Biol. Evol.">
        <title>Insights into the evolution of the New World diploid cottons (Gossypium, subgenus Houzingenia) based on genome sequencing.</title>
        <authorList>
            <person name="Grover C.E."/>
            <person name="Arick M.A. 2nd"/>
            <person name="Thrash A."/>
            <person name="Conover J.L."/>
            <person name="Sanders W.S."/>
            <person name="Peterson D.G."/>
            <person name="Frelichowski J.E."/>
            <person name="Scheffler J.A."/>
            <person name="Scheffler B.E."/>
            <person name="Wendel J.F."/>
        </authorList>
    </citation>
    <scope>NUCLEOTIDE SEQUENCE [LARGE SCALE GENOMIC DNA]</scope>
    <source>
        <strain evidence="1">27</strain>
        <tissue evidence="1">Leaf</tissue>
    </source>
</reference>
<keyword evidence="2" id="KW-1185">Reference proteome</keyword>
<organism evidence="1 2">
    <name type="scientific">Gossypium davidsonii</name>
    <name type="common">Davidson's cotton</name>
    <name type="synonym">Gossypium klotzschianum subsp. davidsonii</name>
    <dbReference type="NCBI Taxonomy" id="34287"/>
    <lineage>
        <taxon>Eukaryota</taxon>
        <taxon>Viridiplantae</taxon>
        <taxon>Streptophyta</taxon>
        <taxon>Embryophyta</taxon>
        <taxon>Tracheophyta</taxon>
        <taxon>Spermatophyta</taxon>
        <taxon>Magnoliopsida</taxon>
        <taxon>eudicotyledons</taxon>
        <taxon>Gunneridae</taxon>
        <taxon>Pentapetalae</taxon>
        <taxon>rosids</taxon>
        <taxon>malvids</taxon>
        <taxon>Malvales</taxon>
        <taxon>Malvaceae</taxon>
        <taxon>Malvoideae</taxon>
        <taxon>Gossypium</taxon>
    </lineage>
</organism>
<protein>
    <submittedName>
        <fullName evidence="1">Uncharacterized protein</fullName>
    </submittedName>
</protein>
<dbReference type="AlphaFoldDB" id="A0A7J8R432"/>
<dbReference type="EMBL" id="JABFAC010000003">
    <property type="protein sequence ID" value="MBA0608531.1"/>
    <property type="molecule type" value="Genomic_DNA"/>
</dbReference>
<dbReference type="Proteomes" id="UP000593561">
    <property type="component" value="Unassembled WGS sequence"/>
</dbReference>
<gene>
    <name evidence="1" type="ORF">Godav_020742</name>
</gene>